<evidence type="ECO:0000313" key="4">
    <source>
        <dbReference type="EMBL" id="RXK35767.1"/>
    </source>
</evidence>
<feature type="compositionally biased region" description="Polar residues" evidence="1">
    <location>
        <begin position="532"/>
        <end position="542"/>
    </location>
</feature>
<keyword evidence="2" id="KW-1133">Transmembrane helix</keyword>
<sequence length="659" mass="70163">MNHPPSPFHRALFPRQSSNCISCDGPAPTCNCEAGQRCQLVGRTCNQCPTVQCLAGGSSSSGGGVNPGVIAGPVVAVLLIASLGLFWWLRRKKRRDLARLENLAQRARKAESAGFHLSQPSSPQPPSTRSGSHQDHLPIPPHSAAAMASFKQRSPLPPAPVNAEYYDENGALVRVYGGTRGVIDLRSDPFSDRQSVNTYTTTSSSQQSMHIIPIQYIPSKSDGESKQLARSNSAATRTLQEARQNLHAGAPRRPARDPDLDLRLIPEKSPDGSTTDSSSPSIPYASQRESFLSGHSGSSFLSGTTDIHHEAPRIVTSRKVNIGNLRQAEVVHFNNVNKSQQLMEVLGKQRLSPVSGSVDDPFDGQTTANSSTFGNGVSTPTFGEFPYSSSTSRRLTPTRKDLSPHESNHSTEMELEPPPSASTGDLRFSMGSLARDISRESTSSLETFRYLANPNALAAIPPPRPAEVNQGPRESMLSAKSYADSLLGAFPMIPPGGERPPLPGGLPQSMSSSTLENVSISRPPPAFRPPVLNSNSARQNGYVSGGTRPGNRTGVKPSRPNTAASEADSFLGSFPFVPPNMDDLAGLPSAAIPSAAVPDTGVTGLHGRKQSYLSGKGKEDGVERMENEGDIKGRNSTVSESGLGGFEFSFEGAPPLPKH</sequence>
<feature type="compositionally biased region" description="Low complexity" evidence="1">
    <location>
        <begin position="271"/>
        <end position="281"/>
    </location>
</feature>
<dbReference type="InterPro" id="IPR018571">
    <property type="entry name" value="Membrane_anchor_Opy2_N"/>
</dbReference>
<feature type="compositionally biased region" description="Basic and acidic residues" evidence="1">
    <location>
        <begin position="398"/>
        <end position="412"/>
    </location>
</feature>
<feature type="region of interest" description="Disordered" evidence="1">
    <location>
        <begin position="494"/>
        <end position="566"/>
    </location>
</feature>
<feature type="compositionally biased region" description="Low complexity" evidence="1">
    <location>
        <begin position="198"/>
        <end position="208"/>
    </location>
</feature>
<evidence type="ECO:0000256" key="2">
    <source>
        <dbReference type="SAM" id="Phobius"/>
    </source>
</evidence>
<feature type="region of interest" description="Disordered" evidence="1">
    <location>
        <begin position="111"/>
        <end position="141"/>
    </location>
</feature>
<dbReference type="Pfam" id="PF09463">
    <property type="entry name" value="Opy2"/>
    <property type="match status" value="1"/>
</dbReference>
<feature type="region of interest" description="Disordered" evidence="1">
    <location>
        <begin position="363"/>
        <end position="427"/>
    </location>
</feature>
<dbReference type="EMBL" id="SDIL01000122">
    <property type="protein sequence ID" value="RXK35767.1"/>
    <property type="molecule type" value="Genomic_DNA"/>
</dbReference>
<dbReference type="VEuPathDB" id="FungiDB:TREMEDRAFT_74451"/>
<name>A0A4Q1BCI5_TREME</name>
<keyword evidence="2" id="KW-0472">Membrane</keyword>
<evidence type="ECO:0000259" key="3">
    <source>
        <dbReference type="Pfam" id="PF09463"/>
    </source>
</evidence>
<feature type="compositionally biased region" description="Polar residues" evidence="1">
    <location>
        <begin position="364"/>
        <end position="381"/>
    </location>
</feature>
<proteinExistence type="predicted"/>
<dbReference type="InParanoid" id="A0A4Q1BCI5"/>
<evidence type="ECO:0000313" key="5">
    <source>
        <dbReference type="Proteomes" id="UP000289152"/>
    </source>
</evidence>
<feature type="compositionally biased region" description="Basic and acidic residues" evidence="1">
    <location>
        <begin position="254"/>
        <end position="270"/>
    </location>
</feature>
<reference evidence="4 5" key="1">
    <citation type="submission" date="2016-06" db="EMBL/GenBank/DDBJ databases">
        <title>Evolution of pathogenesis and genome organization in the Tremellales.</title>
        <authorList>
            <person name="Cuomo C."/>
            <person name="Litvintseva A."/>
            <person name="Heitman J."/>
            <person name="Chen Y."/>
            <person name="Sun S."/>
            <person name="Springer D."/>
            <person name="Dromer F."/>
            <person name="Young S."/>
            <person name="Zeng Q."/>
            <person name="Chapman S."/>
            <person name="Gujja S."/>
            <person name="Saif S."/>
            <person name="Birren B."/>
        </authorList>
    </citation>
    <scope>NUCLEOTIDE SEQUENCE [LARGE SCALE GENOMIC DNA]</scope>
    <source>
        <strain evidence="4 5">ATCC 28783</strain>
    </source>
</reference>
<dbReference type="AlphaFoldDB" id="A0A4Q1BCI5"/>
<feature type="domain" description="Membrane anchor Opy2 N-terminal" evidence="3">
    <location>
        <begin position="20"/>
        <end position="53"/>
    </location>
</feature>
<feature type="compositionally biased region" description="Polar residues" evidence="1">
    <location>
        <begin position="508"/>
        <end position="520"/>
    </location>
</feature>
<feature type="region of interest" description="Disordered" evidence="1">
    <location>
        <begin position="596"/>
        <end position="659"/>
    </location>
</feature>
<feature type="compositionally biased region" description="Polar residues" evidence="1">
    <location>
        <begin position="228"/>
        <end position="243"/>
    </location>
</feature>
<dbReference type="STRING" id="5217.A0A4Q1BCI5"/>
<dbReference type="OrthoDB" id="2402916at2759"/>
<keyword evidence="2" id="KW-0812">Transmembrane</keyword>
<gene>
    <name evidence="4" type="ORF">M231_06953</name>
</gene>
<organism evidence="4 5">
    <name type="scientific">Tremella mesenterica</name>
    <name type="common">Jelly fungus</name>
    <dbReference type="NCBI Taxonomy" id="5217"/>
    <lineage>
        <taxon>Eukaryota</taxon>
        <taxon>Fungi</taxon>
        <taxon>Dikarya</taxon>
        <taxon>Basidiomycota</taxon>
        <taxon>Agaricomycotina</taxon>
        <taxon>Tremellomycetes</taxon>
        <taxon>Tremellales</taxon>
        <taxon>Tremellaceae</taxon>
        <taxon>Tremella</taxon>
    </lineage>
</organism>
<feature type="region of interest" description="Disordered" evidence="1">
    <location>
        <begin position="187"/>
        <end position="297"/>
    </location>
</feature>
<feature type="compositionally biased region" description="Basic and acidic residues" evidence="1">
    <location>
        <begin position="616"/>
        <end position="633"/>
    </location>
</feature>
<feature type="compositionally biased region" description="Pro residues" evidence="1">
    <location>
        <begin position="494"/>
        <end position="504"/>
    </location>
</feature>
<accession>A0A4Q1BCI5</accession>
<comment type="caution">
    <text evidence="4">The sequence shown here is derived from an EMBL/GenBank/DDBJ whole genome shotgun (WGS) entry which is preliminary data.</text>
</comment>
<dbReference type="Proteomes" id="UP000289152">
    <property type="component" value="Unassembled WGS sequence"/>
</dbReference>
<protein>
    <recommendedName>
        <fullName evidence="3">Membrane anchor Opy2 N-terminal domain-containing protein</fullName>
    </recommendedName>
</protein>
<evidence type="ECO:0000256" key="1">
    <source>
        <dbReference type="SAM" id="MobiDB-lite"/>
    </source>
</evidence>
<feature type="transmembrane region" description="Helical" evidence="2">
    <location>
        <begin position="69"/>
        <end position="89"/>
    </location>
</feature>
<keyword evidence="5" id="KW-1185">Reference proteome</keyword>